<name>A0AC61RRX9_9FIRM</name>
<proteinExistence type="predicted"/>
<evidence type="ECO:0000313" key="1">
    <source>
        <dbReference type="EMBL" id="TGY91288.1"/>
    </source>
</evidence>
<comment type="caution">
    <text evidence="1">The sequence shown here is derived from an EMBL/GenBank/DDBJ whole genome shotgun (WGS) entry which is preliminary data.</text>
</comment>
<protein>
    <submittedName>
        <fullName evidence="1">Uncharacterized protein</fullName>
    </submittedName>
</protein>
<keyword evidence="2" id="KW-1185">Reference proteome</keyword>
<accession>A0AC61RRX9</accession>
<dbReference type="EMBL" id="SRYA01000063">
    <property type="protein sequence ID" value="TGY91288.1"/>
    <property type="molecule type" value="Genomic_DNA"/>
</dbReference>
<reference evidence="1" key="1">
    <citation type="submission" date="2019-04" db="EMBL/GenBank/DDBJ databases">
        <title>Microbes associate with the intestines of laboratory mice.</title>
        <authorList>
            <person name="Navarre W."/>
            <person name="Wong E."/>
            <person name="Huang K."/>
            <person name="Tropini C."/>
            <person name="Ng K."/>
            <person name="Yu B."/>
        </authorList>
    </citation>
    <scope>NUCLEOTIDE SEQUENCE</scope>
    <source>
        <strain evidence="1">NM01_1-7b</strain>
    </source>
</reference>
<sequence>MSVNSVNNVNTSTAAYNSTSVQQNTQTADKTDTSKNTTNNKGVVYEKGTSSSASSTKGIYSKDEIVARLKKDAEARTSQMRSLVEKMMTSQGKKIGQADDMWKFLASGKFTVSADVKAQAQADIADDGYWGVEQTSDRILEFAKALTGGDASKAEEMRAAFEKGFKAATGAWGSKLPDISQRTYKAVMDKFDDWAGVNKTETETES</sequence>
<dbReference type="Proteomes" id="UP000304953">
    <property type="component" value="Unassembled WGS sequence"/>
</dbReference>
<organism evidence="1 2">
    <name type="scientific">Petralouisia muris</name>
    <dbReference type="NCBI Taxonomy" id="3032872"/>
    <lineage>
        <taxon>Bacteria</taxon>
        <taxon>Bacillati</taxon>
        <taxon>Bacillota</taxon>
        <taxon>Clostridia</taxon>
        <taxon>Lachnospirales</taxon>
        <taxon>Lachnospiraceae</taxon>
        <taxon>Petralouisia</taxon>
    </lineage>
</organism>
<gene>
    <name evidence="1" type="ORF">E5329_21980</name>
</gene>
<evidence type="ECO:0000313" key="2">
    <source>
        <dbReference type="Proteomes" id="UP000304953"/>
    </source>
</evidence>